<keyword evidence="1" id="KW-1133">Transmembrane helix</keyword>
<evidence type="ECO:0000313" key="2">
    <source>
        <dbReference type="EMBL" id="GAI81720.1"/>
    </source>
</evidence>
<sequence length="63" mass="7176">MVLKILIGLYLVLVSVDSVITYIGIRHFGFVELWQSRVLFDYYGLTIGLMVSTAFCFGIAWLL</sequence>
<evidence type="ECO:0000256" key="1">
    <source>
        <dbReference type="SAM" id="Phobius"/>
    </source>
</evidence>
<keyword evidence="1" id="KW-0812">Transmembrane</keyword>
<feature type="transmembrane region" description="Helical" evidence="1">
    <location>
        <begin position="42"/>
        <end position="62"/>
    </location>
</feature>
<comment type="caution">
    <text evidence="2">The sequence shown here is derived from an EMBL/GenBank/DDBJ whole genome shotgun (WGS) entry which is preliminary data.</text>
</comment>
<proteinExistence type="predicted"/>
<feature type="non-terminal residue" evidence="2">
    <location>
        <position position="63"/>
    </location>
</feature>
<dbReference type="AlphaFoldDB" id="X1T276"/>
<name>X1T276_9ZZZZ</name>
<protein>
    <submittedName>
        <fullName evidence="2">Uncharacterized protein</fullName>
    </submittedName>
</protein>
<reference evidence="2" key="1">
    <citation type="journal article" date="2014" name="Front. Microbiol.">
        <title>High frequency of phylogenetically diverse reductive dehalogenase-homologous genes in deep subseafloor sedimentary metagenomes.</title>
        <authorList>
            <person name="Kawai M."/>
            <person name="Futagami T."/>
            <person name="Toyoda A."/>
            <person name="Takaki Y."/>
            <person name="Nishi S."/>
            <person name="Hori S."/>
            <person name="Arai W."/>
            <person name="Tsubouchi T."/>
            <person name="Morono Y."/>
            <person name="Uchiyama I."/>
            <person name="Ito T."/>
            <person name="Fujiyama A."/>
            <person name="Inagaki F."/>
            <person name="Takami H."/>
        </authorList>
    </citation>
    <scope>NUCLEOTIDE SEQUENCE</scope>
    <source>
        <strain evidence="2">Expedition CK06-06</strain>
    </source>
</reference>
<keyword evidence="1" id="KW-0472">Membrane</keyword>
<gene>
    <name evidence="2" type="ORF">S12H4_24809</name>
</gene>
<accession>X1T276</accession>
<dbReference type="EMBL" id="BARW01013606">
    <property type="protein sequence ID" value="GAI81720.1"/>
    <property type="molecule type" value="Genomic_DNA"/>
</dbReference>
<organism evidence="2">
    <name type="scientific">marine sediment metagenome</name>
    <dbReference type="NCBI Taxonomy" id="412755"/>
    <lineage>
        <taxon>unclassified sequences</taxon>
        <taxon>metagenomes</taxon>
        <taxon>ecological metagenomes</taxon>
    </lineage>
</organism>